<evidence type="ECO:0000256" key="1">
    <source>
        <dbReference type="ARBA" id="ARBA00004123"/>
    </source>
</evidence>
<dbReference type="EMBL" id="CAMPGE010019000">
    <property type="protein sequence ID" value="CAI2377365.1"/>
    <property type="molecule type" value="Genomic_DNA"/>
</dbReference>
<evidence type="ECO:0000256" key="4">
    <source>
        <dbReference type="ARBA" id="ARBA00023163"/>
    </source>
</evidence>
<reference evidence="9" key="1">
    <citation type="submission" date="2023-07" db="EMBL/GenBank/DDBJ databases">
        <authorList>
            <consortium name="AG Swart"/>
            <person name="Singh M."/>
            <person name="Singh A."/>
            <person name="Seah K."/>
            <person name="Emmerich C."/>
        </authorList>
    </citation>
    <scope>NUCLEOTIDE SEQUENCE</scope>
    <source>
        <strain evidence="9">DP1</strain>
    </source>
</reference>
<evidence type="ECO:0000313" key="10">
    <source>
        <dbReference type="Proteomes" id="UP001295684"/>
    </source>
</evidence>
<feature type="compositionally biased region" description="Polar residues" evidence="7">
    <location>
        <begin position="185"/>
        <end position="207"/>
    </location>
</feature>
<name>A0AAD1XSA2_EUPCR</name>
<sequence>MSNPAPNNSFSNNMLYQEHLNQLDTIFVDIQEKIETLDKTPETFKFQKLPLARVKKIMKADEDVKMISAEAPVLFAKACEMFIIELTHRSYFHTVENKRKTLQRSDIAQTIASTDIYDFLQDIIPKEELKEAQNNNKKAQEELNLRPPTSTTAPAPTPAPHDLAQAMIPPSPMADPDIKLDGIETPQQKTLQMFSETDPANINQNEPNNEDKLE</sequence>
<accession>A0AAD1XSA2</accession>
<dbReference type="AlphaFoldDB" id="A0AAD1XSA2"/>
<evidence type="ECO:0000256" key="5">
    <source>
        <dbReference type="ARBA" id="ARBA00023242"/>
    </source>
</evidence>
<dbReference type="GO" id="GO:0046982">
    <property type="term" value="F:protein heterodimerization activity"/>
    <property type="evidence" value="ECO:0007669"/>
    <property type="project" value="InterPro"/>
</dbReference>
<comment type="subcellular location">
    <subcellularLocation>
        <location evidence="1">Nucleus</location>
    </subcellularLocation>
</comment>
<dbReference type="InterPro" id="IPR050568">
    <property type="entry name" value="Transcr_DNA_Rep_Reg"/>
</dbReference>
<dbReference type="PANTHER" id="PTHR10252:SF8">
    <property type="entry name" value="NUCLEAR TRANSCRIPTION FACTOR Y SUBUNIT GAMMA"/>
    <property type="match status" value="1"/>
</dbReference>
<gene>
    <name evidence="9" type="ORF">ECRASSUSDP1_LOCUS18749</name>
</gene>
<organism evidence="9 10">
    <name type="scientific">Euplotes crassus</name>
    <dbReference type="NCBI Taxonomy" id="5936"/>
    <lineage>
        <taxon>Eukaryota</taxon>
        <taxon>Sar</taxon>
        <taxon>Alveolata</taxon>
        <taxon>Ciliophora</taxon>
        <taxon>Intramacronucleata</taxon>
        <taxon>Spirotrichea</taxon>
        <taxon>Hypotrichia</taxon>
        <taxon>Euplotida</taxon>
        <taxon>Euplotidae</taxon>
        <taxon>Moneuplotes</taxon>
    </lineage>
</organism>
<keyword evidence="10" id="KW-1185">Reference proteome</keyword>
<dbReference type="SUPFAM" id="SSF47113">
    <property type="entry name" value="Histone-fold"/>
    <property type="match status" value="1"/>
</dbReference>
<evidence type="ECO:0000256" key="2">
    <source>
        <dbReference type="ARBA" id="ARBA00023015"/>
    </source>
</evidence>
<dbReference type="Proteomes" id="UP001295684">
    <property type="component" value="Unassembled WGS sequence"/>
</dbReference>
<evidence type="ECO:0000313" key="9">
    <source>
        <dbReference type="EMBL" id="CAI2377365.1"/>
    </source>
</evidence>
<dbReference type="InterPro" id="IPR009072">
    <property type="entry name" value="Histone-fold"/>
</dbReference>
<keyword evidence="5" id="KW-0539">Nucleus</keyword>
<evidence type="ECO:0000259" key="8">
    <source>
        <dbReference type="Pfam" id="PF00808"/>
    </source>
</evidence>
<evidence type="ECO:0000256" key="3">
    <source>
        <dbReference type="ARBA" id="ARBA00023125"/>
    </source>
</evidence>
<feature type="region of interest" description="Disordered" evidence="7">
    <location>
        <begin position="132"/>
        <end position="214"/>
    </location>
</feature>
<evidence type="ECO:0000256" key="6">
    <source>
        <dbReference type="ARBA" id="ARBA00038129"/>
    </source>
</evidence>
<dbReference type="FunFam" id="1.10.20.10:FF:000006">
    <property type="entry name" value="Nuclear transcription factor Y subunit gamma"/>
    <property type="match status" value="1"/>
</dbReference>
<keyword evidence="3" id="KW-0238">DNA-binding</keyword>
<dbReference type="Gene3D" id="1.10.20.10">
    <property type="entry name" value="Histone, subunit A"/>
    <property type="match status" value="1"/>
</dbReference>
<evidence type="ECO:0000256" key="7">
    <source>
        <dbReference type="SAM" id="MobiDB-lite"/>
    </source>
</evidence>
<keyword evidence="4" id="KW-0804">Transcription</keyword>
<dbReference type="GO" id="GO:0000981">
    <property type="term" value="F:DNA-binding transcription factor activity, RNA polymerase II-specific"/>
    <property type="evidence" value="ECO:0007669"/>
    <property type="project" value="TreeGrafter"/>
</dbReference>
<dbReference type="PANTHER" id="PTHR10252">
    <property type="entry name" value="HISTONE-LIKE TRANSCRIPTION FACTOR CCAAT-RELATED"/>
    <property type="match status" value="1"/>
</dbReference>
<dbReference type="Pfam" id="PF00808">
    <property type="entry name" value="CBFD_NFYB_HMF"/>
    <property type="match status" value="1"/>
</dbReference>
<dbReference type="InterPro" id="IPR003958">
    <property type="entry name" value="CBFA_NFYB_domain"/>
</dbReference>
<comment type="similarity">
    <text evidence="6">Belongs to the NFYC/HAP5 subunit family.</text>
</comment>
<feature type="domain" description="Transcription factor CBF/NF-Y/archaeal histone" evidence="8">
    <location>
        <begin position="48"/>
        <end position="109"/>
    </location>
</feature>
<dbReference type="CDD" id="cd22908">
    <property type="entry name" value="HFD_NFYC-like"/>
    <property type="match status" value="1"/>
</dbReference>
<dbReference type="GO" id="GO:0005634">
    <property type="term" value="C:nucleus"/>
    <property type="evidence" value="ECO:0007669"/>
    <property type="project" value="UniProtKB-SubCell"/>
</dbReference>
<proteinExistence type="inferred from homology"/>
<comment type="caution">
    <text evidence="9">The sequence shown here is derived from an EMBL/GenBank/DDBJ whole genome shotgun (WGS) entry which is preliminary data.</text>
</comment>
<protein>
    <recommendedName>
        <fullName evidence="8">Transcription factor CBF/NF-Y/archaeal histone domain-containing protein</fullName>
    </recommendedName>
</protein>
<dbReference type="GO" id="GO:0000978">
    <property type="term" value="F:RNA polymerase II cis-regulatory region sequence-specific DNA binding"/>
    <property type="evidence" value="ECO:0007669"/>
    <property type="project" value="TreeGrafter"/>
</dbReference>
<keyword evidence="2" id="KW-0805">Transcription regulation</keyword>